<dbReference type="eggNOG" id="ENOG502SJRQ">
    <property type="taxonomic scope" value="Eukaryota"/>
</dbReference>
<comment type="caution">
    <text evidence="3">The sequence shown here is derived from an EMBL/GenBank/DDBJ whole genome shotgun (WGS) entry which is preliminary data.</text>
</comment>
<evidence type="ECO:0000256" key="1">
    <source>
        <dbReference type="SAM" id="MobiDB-lite"/>
    </source>
</evidence>
<evidence type="ECO:0000313" key="4">
    <source>
        <dbReference type="Proteomes" id="UP000007148"/>
    </source>
</evidence>
<dbReference type="Proteomes" id="UP000007148">
    <property type="component" value="Unassembled WGS sequence"/>
</dbReference>
<reference evidence="3" key="2">
    <citation type="submission" date="2011-05" db="EMBL/GenBank/DDBJ databases">
        <authorList>
            <person name="MIPS"/>
        </authorList>
    </citation>
    <scope>NUCLEOTIDE SEQUENCE</scope>
    <source>
        <strain evidence="3">DSM 11827</strain>
    </source>
</reference>
<dbReference type="InParanoid" id="G4TDX0"/>
<reference evidence="3" key="1">
    <citation type="journal article" date="2011" name="PLoS Pathog.">
        <title>Endophytic Life Strategies Decoded by Genome and Transcriptome Analyses of the Mutualistic Root Symbiont Piriformospora indica.</title>
        <authorList>
            <person name="Zuccaro A."/>
            <person name="Lahrmann U."/>
            <person name="Guldener U."/>
            <person name="Langen G."/>
            <person name="Pfiffi S."/>
            <person name="Biedenkopf D."/>
            <person name="Wong P."/>
            <person name="Samans B."/>
            <person name="Grimm C."/>
            <person name="Basiewicz M."/>
            <person name="Murat C."/>
            <person name="Martin F."/>
            <person name="Kogel K.H."/>
        </authorList>
    </citation>
    <scope>NUCLEOTIDE SEQUENCE [LARGE SCALE GENOMIC DNA]</scope>
    <source>
        <strain evidence="3">DSM 11827</strain>
    </source>
</reference>
<accession>G4TDX0</accession>
<feature type="compositionally biased region" description="Low complexity" evidence="1">
    <location>
        <begin position="319"/>
        <end position="349"/>
    </location>
</feature>
<evidence type="ECO:0000313" key="3">
    <source>
        <dbReference type="EMBL" id="CCA69528.1"/>
    </source>
</evidence>
<protein>
    <submittedName>
        <fullName evidence="3">Uncharacterized protein</fullName>
    </submittedName>
</protein>
<feature type="chain" id="PRO_5003468405" evidence="2">
    <location>
        <begin position="17"/>
        <end position="373"/>
    </location>
</feature>
<dbReference type="STRING" id="1109443.G4TDX0"/>
<dbReference type="OrthoDB" id="3356102at2759"/>
<dbReference type="AlphaFoldDB" id="G4TDX0"/>
<keyword evidence="4" id="KW-1185">Reference proteome</keyword>
<gene>
    <name evidence="3" type="ORF">PIIN_03467</name>
</gene>
<sequence length="373" mass="39425">MLSLLVLAGVFASAAAKPCVGFDANWGLYVFGRDHDVSLGPVGGWSANPVGTSTLTRTGRPPFDGPNTQCFFSQYQNSLYVLNADTTQPSNIHIFSFDAQAWSTQKVSADGTDPNSLLAILDRNTNVFFALSNSQLYSLDMASLTQSDGGTRGWQFVQAPAFAQNNAYPKPVMALAENHIHFLNVGKPATADIFVIHFSYMQPEQQVFAPIEDGGAGAPSTTGHTASIFKGVDAVQTKFAFVPDDGAATWVFDVISNTTQTLKGPTDKSTLMIAASQREIVQMTTSGDVYWMPYNPEDAQANYGANWSRIALNLTTPTPATGNSSSQPSSGPTSSGAATTTTTGAPSGSRLSAVLHSGVAALGLSLTGLWILF</sequence>
<dbReference type="EMBL" id="CAFZ01000057">
    <property type="protein sequence ID" value="CCA69528.1"/>
    <property type="molecule type" value="Genomic_DNA"/>
</dbReference>
<keyword evidence="2" id="KW-0732">Signal</keyword>
<name>G4TDX0_SERID</name>
<evidence type="ECO:0000256" key="2">
    <source>
        <dbReference type="SAM" id="SignalP"/>
    </source>
</evidence>
<dbReference type="SUPFAM" id="SSF89372">
    <property type="entry name" value="Fucose-specific lectin"/>
    <property type="match status" value="1"/>
</dbReference>
<feature type="region of interest" description="Disordered" evidence="1">
    <location>
        <begin position="316"/>
        <end position="349"/>
    </location>
</feature>
<feature type="signal peptide" evidence="2">
    <location>
        <begin position="1"/>
        <end position="16"/>
    </location>
</feature>
<organism evidence="3 4">
    <name type="scientific">Serendipita indica (strain DSM 11827)</name>
    <name type="common">Root endophyte fungus</name>
    <name type="synonym">Piriformospora indica</name>
    <dbReference type="NCBI Taxonomy" id="1109443"/>
    <lineage>
        <taxon>Eukaryota</taxon>
        <taxon>Fungi</taxon>
        <taxon>Dikarya</taxon>
        <taxon>Basidiomycota</taxon>
        <taxon>Agaricomycotina</taxon>
        <taxon>Agaricomycetes</taxon>
        <taxon>Sebacinales</taxon>
        <taxon>Serendipitaceae</taxon>
        <taxon>Serendipita</taxon>
    </lineage>
</organism>
<dbReference type="OMA" id="TTCYLSQ"/>
<dbReference type="HOGENOM" id="CLU_059781_0_0_1"/>
<proteinExistence type="predicted"/>